<dbReference type="Proteomes" id="UP000667802">
    <property type="component" value="Unassembled WGS sequence"/>
</dbReference>
<evidence type="ECO:0000313" key="3">
    <source>
        <dbReference type="Proteomes" id="UP000667802"/>
    </source>
</evidence>
<evidence type="ECO:0000313" key="2">
    <source>
        <dbReference type="EMBL" id="MDR9895458.1"/>
    </source>
</evidence>
<dbReference type="Gene3D" id="3.40.1440.10">
    <property type="entry name" value="GIY-YIG endonuclease"/>
    <property type="match status" value="1"/>
</dbReference>
<dbReference type="AlphaFoldDB" id="A0AAP5MA50"/>
<protein>
    <submittedName>
        <fullName evidence="2">GIY-YIG nuclease family protein</fullName>
    </submittedName>
</protein>
<dbReference type="CDD" id="cd00719">
    <property type="entry name" value="GIY-YIG_SF"/>
    <property type="match status" value="1"/>
</dbReference>
<organism evidence="2 3">
    <name type="scientific">Aetokthonos hydrillicola Thurmond2011</name>
    <dbReference type="NCBI Taxonomy" id="2712845"/>
    <lineage>
        <taxon>Bacteria</taxon>
        <taxon>Bacillati</taxon>
        <taxon>Cyanobacteriota</taxon>
        <taxon>Cyanophyceae</taxon>
        <taxon>Nostocales</taxon>
        <taxon>Hapalosiphonaceae</taxon>
        <taxon>Aetokthonos</taxon>
    </lineage>
</organism>
<dbReference type="Pfam" id="PF01541">
    <property type="entry name" value="GIY-YIG"/>
    <property type="match status" value="1"/>
</dbReference>
<dbReference type="EMBL" id="JAALHA020000005">
    <property type="protein sequence ID" value="MDR9895458.1"/>
    <property type="molecule type" value="Genomic_DNA"/>
</dbReference>
<accession>A0AAP5MA50</accession>
<dbReference type="InterPro" id="IPR035901">
    <property type="entry name" value="GIY-YIG_endonuc_sf"/>
</dbReference>
<sequence>MLQSRGMLLENIKLSELPSVYLLDKDKLPSCACIYFICDSKDKILYIGRTLNLVERWKDHHRLNELKRFNLKNPVSISWMTCSDDINTLSSLENELIKLYKPPLNWSRVVIRKTTPVEIALQHSLQQLAKFNTMILGFDPVVDEKRPTIYLVYPVNGKRGLSGSIRVALKNINEKASLLEWKEYYTDPESLGKFGYWMTEYNGIRIDLSPLQGLAHFMNDSTLRTLAGVELMAFSSEQLEILKEDILCLVEDDPIPMEPVDKTLCSMSNCTTT</sequence>
<evidence type="ECO:0000259" key="1">
    <source>
        <dbReference type="PROSITE" id="PS50164"/>
    </source>
</evidence>
<dbReference type="SUPFAM" id="SSF82771">
    <property type="entry name" value="GIY-YIG endonuclease"/>
    <property type="match status" value="1"/>
</dbReference>
<comment type="caution">
    <text evidence="2">The sequence shown here is derived from an EMBL/GenBank/DDBJ whole genome shotgun (WGS) entry which is preliminary data.</text>
</comment>
<dbReference type="InterPro" id="IPR000305">
    <property type="entry name" value="GIY-YIG_endonuc"/>
</dbReference>
<feature type="domain" description="GIY-YIG" evidence="1">
    <location>
        <begin position="30"/>
        <end position="106"/>
    </location>
</feature>
<name>A0AAP5MA50_9CYAN</name>
<gene>
    <name evidence="2" type="ORF">G7B40_012895</name>
</gene>
<keyword evidence="3" id="KW-1185">Reference proteome</keyword>
<proteinExistence type="predicted"/>
<dbReference type="SMART" id="SM00465">
    <property type="entry name" value="GIYc"/>
    <property type="match status" value="1"/>
</dbReference>
<dbReference type="PROSITE" id="PS50164">
    <property type="entry name" value="GIY_YIG"/>
    <property type="match status" value="1"/>
</dbReference>
<reference evidence="3" key="1">
    <citation type="journal article" date="2021" name="Science">
        <title>Hunting the eagle killer: A cyanobacterial neurotoxin causes vacuolar myelinopathy.</title>
        <authorList>
            <person name="Breinlinger S."/>
            <person name="Phillips T.J."/>
            <person name="Haram B.N."/>
            <person name="Mares J."/>
            <person name="Martinez Yerena J.A."/>
            <person name="Hrouzek P."/>
            <person name="Sobotka R."/>
            <person name="Henderson W.M."/>
            <person name="Schmieder P."/>
            <person name="Williams S.M."/>
            <person name="Lauderdale J.D."/>
            <person name="Wilde H.D."/>
            <person name="Gerrin W."/>
            <person name="Kust A."/>
            <person name="Washington J.W."/>
            <person name="Wagner C."/>
            <person name="Geier B."/>
            <person name="Liebeke M."/>
            <person name="Enke H."/>
            <person name="Niedermeyer T.H.J."/>
            <person name="Wilde S.B."/>
        </authorList>
    </citation>
    <scope>NUCLEOTIDE SEQUENCE [LARGE SCALE GENOMIC DNA]</scope>
    <source>
        <strain evidence="3">Thurmond2011</strain>
    </source>
</reference>